<feature type="compositionally biased region" description="Basic residues" evidence="1">
    <location>
        <begin position="62"/>
        <end position="76"/>
    </location>
</feature>
<organism evidence="3 4">
    <name type="scientific">Pontibacter aydingkolensis</name>
    <dbReference type="NCBI Taxonomy" id="1911536"/>
    <lineage>
        <taxon>Bacteria</taxon>
        <taxon>Pseudomonadati</taxon>
        <taxon>Bacteroidota</taxon>
        <taxon>Cytophagia</taxon>
        <taxon>Cytophagales</taxon>
        <taxon>Hymenobacteraceae</taxon>
        <taxon>Pontibacter</taxon>
    </lineage>
</organism>
<feature type="signal peptide" evidence="2">
    <location>
        <begin position="1"/>
        <end position="20"/>
    </location>
</feature>
<gene>
    <name evidence="3" type="ORF">K0O23_05460</name>
</gene>
<feature type="chain" id="PRO_5047095014" description="Lipoprotein" evidence="2">
    <location>
        <begin position="21"/>
        <end position="76"/>
    </location>
</feature>
<dbReference type="PROSITE" id="PS51257">
    <property type="entry name" value="PROKAR_LIPOPROTEIN"/>
    <property type="match status" value="1"/>
</dbReference>
<proteinExistence type="predicted"/>
<protein>
    <recommendedName>
        <fullName evidence="5">Lipoprotein</fullName>
    </recommendedName>
</protein>
<dbReference type="Proteomes" id="UP000813018">
    <property type="component" value="Unassembled WGS sequence"/>
</dbReference>
<evidence type="ECO:0000313" key="3">
    <source>
        <dbReference type="EMBL" id="MBW7466507.1"/>
    </source>
</evidence>
<accession>A0ABS7CRM5</accession>
<evidence type="ECO:0008006" key="5">
    <source>
        <dbReference type="Google" id="ProtNLM"/>
    </source>
</evidence>
<comment type="caution">
    <text evidence="3">The sequence shown here is derived from an EMBL/GenBank/DDBJ whole genome shotgun (WGS) entry which is preliminary data.</text>
</comment>
<reference evidence="3 4" key="1">
    <citation type="journal article" date="2016" name="Int. J. Syst. Evol. Microbiol.">
        <title>Pontibacter aydingkolensis sp. nov., isolated from soil of a salt lake.</title>
        <authorList>
            <person name="Osman G."/>
            <person name="Zhang T."/>
            <person name="Lou K."/>
            <person name="Gao Y."/>
            <person name="Chang W."/>
            <person name="Lin Q."/>
            <person name="Yang H.M."/>
            <person name="Huo X.D."/>
            <person name="Wang N."/>
        </authorList>
    </citation>
    <scope>NUCLEOTIDE SEQUENCE [LARGE SCALE GENOMIC DNA]</scope>
    <source>
        <strain evidence="3 4">KACC 19255</strain>
    </source>
</reference>
<evidence type="ECO:0000256" key="1">
    <source>
        <dbReference type="SAM" id="MobiDB-lite"/>
    </source>
</evidence>
<name>A0ABS7CRM5_9BACT</name>
<keyword evidence="2" id="KW-0732">Signal</keyword>
<feature type="region of interest" description="Disordered" evidence="1">
    <location>
        <begin position="34"/>
        <end position="76"/>
    </location>
</feature>
<evidence type="ECO:0000256" key="2">
    <source>
        <dbReference type="SAM" id="SignalP"/>
    </source>
</evidence>
<dbReference type="EMBL" id="JAHYXK010000003">
    <property type="protein sequence ID" value="MBW7466507.1"/>
    <property type="molecule type" value="Genomic_DNA"/>
</dbReference>
<evidence type="ECO:0000313" key="4">
    <source>
        <dbReference type="Proteomes" id="UP000813018"/>
    </source>
</evidence>
<keyword evidence="4" id="KW-1185">Reference proteome</keyword>
<dbReference type="RefSeq" id="WP_219876383.1">
    <property type="nucleotide sequence ID" value="NZ_JAHYXK010000003.1"/>
</dbReference>
<sequence length="76" mass="8715">MRIFTKGLLMLAIGAMVASCSPLSRSNKAILVDDDGRSMRFNNGRQESKNKKWNSSKSLGKQQKKRDKAFKKRRRN</sequence>